<sequence length="113" mass="12628">MIRQQSIIMILVNIAKEQQVNFFIGLGIKILAAESQVIFKVNCWSKVVWPKICIFQGSISGQRSIIRSSAVKVGKDPTVLSAREGLATQVCRWLMIGIKQEAVAVYSYGWEVN</sequence>
<protein>
    <submittedName>
        <fullName evidence="1">Uncharacterized protein</fullName>
    </submittedName>
</protein>
<evidence type="ECO:0000313" key="1">
    <source>
        <dbReference type="EMBL" id="KAI3755066.1"/>
    </source>
</evidence>
<keyword evidence="2" id="KW-1185">Reference proteome</keyword>
<reference evidence="2" key="1">
    <citation type="journal article" date="2022" name="Mol. Ecol. Resour.">
        <title>The genomes of chicory, endive, great burdock and yacon provide insights into Asteraceae palaeo-polyploidization history and plant inulin production.</title>
        <authorList>
            <person name="Fan W."/>
            <person name="Wang S."/>
            <person name="Wang H."/>
            <person name="Wang A."/>
            <person name="Jiang F."/>
            <person name="Liu H."/>
            <person name="Zhao H."/>
            <person name="Xu D."/>
            <person name="Zhang Y."/>
        </authorList>
    </citation>
    <scope>NUCLEOTIDE SEQUENCE [LARGE SCALE GENOMIC DNA]</scope>
    <source>
        <strain evidence="2">cv. Yunnan</strain>
    </source>
</reference>
<name>A0ACB9E9C8_9ASTR</name>
<gene>
    <name evidence="1" type="ORF">L1987_54859</name>
</gene>
<proteinExistence type="predicted"/>
<reference evidence="1 2" key="2">
    <citation type="journal article" date="2022" name="Mol. Ecol. Resour.">
        <title>The genomes of chicory, endive, great burdock and yacon provide insights into Asteraceae paleo-polyploidization history and plant inulin production.</title>
        <authorList>
            <person name="Fan W."/>
            <person name="Wang S."/>
            <person name="Wang H."/>
            <person name="Wang A."/>
            <person name="Jiang F."/>
            <person name="Liu H."/>
            <person name="Zhao H."/>
            <person name="Xu D."/>
            <person name="Zhang Y."/>
        </authorList>
    </citation>
    <scope>NUCLEOTIDE SEQUENCE [LARGE SCALE GENOMIC DNA]</scope>
    <source>
        <strain evidence="2">cv. Yunnan</strain>
        <tissue evidence="1">Leaves</tissue>
    </source>
</reference>
<accession>A0ACB9E9C8</accession>
<evidence type="ECO:0000313" key="2">
    <source>
        <dbReference type="Proteomes" id="UP001056120"/>
    </source>
</evidence>
<dbReference type="Proteomes" id="UP001056120">
    <property type="component" value="Linkage Group LG18"/>
</dbReference>
<comment type="caution">
    <text evidence="1">The sequence shown here is derived from an EMBL/GenBank/DDBJ whole genome shotgun (WGS) entry which is preliminary data.</text>
</comment>
<dbReference type="EMBL" id="CM042035">
    <property type="protein sequence ID" value="KAI3755066.1"/>
    <property type="molecule type" value="Genomic_DNA"/>
</dbReference>
<organism evidence="1 2">
    <name type="scientific">Smallanthus sonchifolius</name>
    <dbReference type="NCBI Taxonomy" id="185202"/>
    <lineage>
        <taxon>Eukaryota</taxon>
        <taxon>Viridiplantae</taxon>
        <taxon>Streptophyta</taxon>
        <taxon>Embryophyta</taxon>
        <taxon>Tracheophyta</taxon>
        <taxon>Spermatophyta</taxon>
        <taxon>Magnoliopsida</taxon>
        <taxon>eudicotyledons</taxon>
        <taxon>Gunneridae</taxon>
        <taxon>Pentapetalae</taxon>
        <taxon>asterids</taxon>
        <taxon>campanulids</taxon>
        <taxon>Asterales</taxon>
        <taxon>Asteraceae</taxon>
        <taxon>Asteroideae</taxon>
        <taxon>Heliantheae alliance</taxon>
        <taxon>Millerieae</taxon>
        <taxon>Smallanthus</taxon>
    </lineage>
</organism>